<proteinExistence type="predicted"/>
<evidence type="ECO:0000313" key="2">
    <source>
        <dbReference type="EMBL" id="MDR6234664.1"/>
    </source>
</evidence>
<evidence type="ECO:0000313" key="3">
    <source>
        <dbReference type="Proteomes" id="UP001268036"/>
    </source>
</evidence>
<comment type="caution">
    <text evidence="2">The sequence shown here is derived from an EMBL/GenBank/DDBJ whole genome shotgun (WGS) entry which is preliminary data.</text>
</comment>
<accession>A0AAJ2BI22</accession>
<dbReference type="RefSeq" id="WP_309758572.1">
    <property type="nucleotide sequence ID" value="NZ_JAVJAF010000001.1"/>
</dbReference>
<sequence>MEETRIARADRDVPSADLTTETSPGKPEPAPNPAIPLPELDRTLDGIEITRLPWGYAVTRTTSTS</sequence>
<dbReference type="EMBL" id="JAVJAF010000001">
    <property type="protein sequence ID" value="MDR6234664.1"/>
    <property type="molecule type" value="Genomic_DNA"/>
</dbReference>
<name>A0AAJ2BI22_9PSED</name>
<feature type="region of interest" description="Disordered" evidence="1">
    <location>
        <begin position="1"/>
        <end position="39"/>
    </location>
</feature>
<dbReference type="Proteomes" id="UP001268036">
    <property type="component" value="Unassembled WGS sequence"/>
</dbReference>
<dbReference type="AlphaFoldDB" id="A0AAJ2BI22"/>
<protein>
    <submittedName>
        <fullName evidence="2">Uncharacterized protein</fullName>
    </submittedName>
</protein>
<reference evidence="2" key="1">
    <citation type="submission" date="2023-08" db="EMBL/GenBank/DDBJ databases">
        <title>Functional and genomic diversity of the sorghum phyllosphere microbiome.</title>
        <authorList>
            <person name="Shade A."/>
        </authorList>
    </citation>
    <scope>NUCLEOTIDE SEQUENCE</scope>
    <source>
        <strain evidence="2">SORGH_AS_0201</strain>
    </source>
</reference>
<evidence type="ECO:0000256" key="1">
    <source>
        <dbReference type="SAM" id="MobiDB-lite"/>
    </source>
</evidence>
<gene>
    <name evidence="2" type="ORF">QE440_002405</name>
</gene>
<feature type="compositionally biased region" description="Basic and acidic residues" evidence="1">
    <location>
        <begin position="1"/>
        <end position="14"/>
    </location>
</feature>
<organism evidence="2 3">
    <name type="scientific">Pseudomonas oryzihabitans</name>
    <dbReference type="NCBI Taxonomy" id="47885"/>
    <lineage>
        <taxon>Bacteria</taxon>
        <taxon>Pseudomonadati</taxon>
        <taxon>Pseudomonadota</taxon>
        <taxon>Gammaproteobacteria</taxon>
        <taxon>Pseudomonadales</taxon>
        <taxon>Pseudomonadaceae</taxon>
        <taxon>Pseudomonas</taxon>
    </lineage>
</organism>
<feature type="compositionally biased region" description="Pro residues" evidence="1">
    <location>
        <begin position="26"/>
        <end position="36"/>
    </location>
</feature>